<sequence>MTSDAAQAVLAFWFDEVGEERWFAKDAELDAHIARRFGALRDQVLADRAAAWRHNETALTAAIVLLDQFSRNVHRGTARAFEADALALSLALEALERGWIDTTPPPWRQFLLMPLMHSEDVAMQDRSVAEFERLGDPNTLDFARRHRDQVMRFGRFPGRNKALGRVSTPEEREALALGAAF</sequence>
<evidence type="ECO:0000313" key="2">
    <source>
        <dbReference type="Proteomes" id="UP000515955"/>
    </source>
</evidence>
<organism evidence="1 2">
    <name type="scientific">Sphingomonas rhizophila</name>
    <dbReference type="NCBI Taxonomy" id="2071607"/>
    <lineage>
        <taxon>Bacteria</taxon>
        <taxon>Pseudomonadati</taxon>
        <taxon>Pseudomonadota</taxon>
        <taxon>Alphaproteobacteria</taxon>
        <taxon>Sphingomonadales</taxon>
        <taxon>Sphingomonadaceae</taxon>
        <taxon>Sphingomonas</taxon>
    </lineage>
</organism>
<gene>
    <name evidence="1" type="ORF">H9L12_05215</name>
</gene>
<dbReference type="SUPFAM" id="SSF48452">
    <property type="entry name" value="TPR-like"/>
    <property type="match status" value="1"/>
</dbReference>
<dbReference type="EMBL" id="CP060717">
    <property type="protein sequence ID" value="QNN65921.1"/>
    <property type="molecule type" value="Genomic_DNA"/>
</dbReference>
<dbReference type="AlphaFoldDB" id="A0A7G9SDJ6"/>
<proteinExistence type="predicted"/>
<dbReference type="Gene3D" id="1.25.40.10">
    <property type="entry name" value="Tetratricopeptide repeat domain"/>
    <property type="match status" value="1"/>
</dbReference>
<dbReference type="InterPro" id="IPR010323">
    <property type="entry name" value="DUF924"/>
</dbReference>
<dbReference type="Pfam" id="PF06041">
    <property type="entry name" value="DUF924"/>
    <property type="match status" value="1"/>
</dbReference>
<name>A0A7G9SDJ6_9SPHN</name>
<protein>
    <submittedName>
        <fullName evidence="1">DUF924 domain-containing protein</fullName>
    </submittedName>
</protein>
<reference evidence="1 2" key="1">
    <citation type="submission" date="2020-08" db="EMBL/GenBank/DDBJ databases">
        <title>Genome sequence of Sphingomonas rhizophila KACC 19189T.</title>
        <authorList>
            <person name="Hyun D.-W."/>
            <person name="Bae J.-W."/>
        </authorList>
    </citation>
    <scope>NUCLEOTIDE SEQUENCE [LARGE SCALE GENOMIC DNA]</scope>
    <source>
        <strain evidence="1 2">KACC 19189</strain>
    </source>
</reference>
<keyword evidence="2" id="KW-1185">Reference proteome</keyword>
<dbReference type="Gene3D" id="1.20.58.320">
    <property type="entry name" value="TPR-like"/>
    <property type="match status" value="1"/>
</dbReference>
<dbReference type="KEGG" id="srhi:H9L12_05215"/>
<dbReference type="RefSeq" id="WP_187542906.1">
    <property type="nucleotide sequence ID" value="NZ_CP060717.1"/>
</dbReference>
<evidence type="ECO:0000313" key="1">
    <source>
        <dbReference type="EMBL" id="QNN65921.1"/>
    </source>
</evidence>
<accession>A0A7G9SDJ6</accession>
<dbReference type="Proteomes" id="UP000515955">
    <property type="component" value="Chromosome"/>
</dbReference>
<dbReference type="InterPro" id="IPR011990">
    <property type="entry name" value="TPR-like_helical_dom_sf"/>
</dbReference>